<dbReference type="Proteomes" id="UP000186922">
    <property type="component" value="Unassembled WGS sequence"/>
</dbReference>
<evidence type="ECO:0000256" key="1">
    <source>
        <dbReference type="ARBA" id="ARBA00008887"/>
    </source>
</evidence>
<feature type="domain" description="Dynein heavy chain coiled coil stalk" evidence="3">
    <location>
        <begin position="3"/>
        <end position="264"/>
    </location>
</feature>
<dbReference type="EMBL" id="BDGG01000001">
    <property type="protein sequence ID" value="GAU88252.1"/>
    <property type="molecule type" value="Genomic_DNA"/>
</dbReference>
<gene>
    <name evidence="4" type="primary">RvY_00991-1</name>
    <name evidence="4" type="synonym">RvY_00991.1</name>
    <name evidence="4" type="ORF">RvY_00991</name>
</gene>
<proteinExistence type="inferred from homology"/>
<reference evidence="4 5" key="1">
    <citation type="journal article" date="2016" name="Nat. Commun.">
        <title>Extremotolerant tardigrade genome and improved radiotolerance of human cultured cells by tardigrade-unique protein.</title>
        <authorList>
            <person name="Hashimoto T."/>
            <person name="Horikawa D.D."/>
            <person name="Saito Y."/>
            <person name="Kuwahara H."/>
            <person name="Kozuka-Hata H."/>
            <person name="Shin-I T."/>
            <person name="Minakuchi Y."/>
            <person name="Ohishi K."/>
            <person name="Motoyama A."/>
            <person name="Aizu T."/>
            <person name="Enomoto A."/>
            <person name="Kondo K."/>
            <person name="Tanaka S."/>
            <person name="Hara Y."/>
            <person name="Koshikawa S."/>
            <person name="Sagara H."/>
            <person name="Miura T."/>
            <person name="Yokobori S."/>
            <person name="Miyagawa K."/>
            <person name="Suzuki Y."/>
            <person name="Kubo T."/>
            <person name="Oyama M."/>
            <person name="Kohara Y."/>
            <person name="Fujiyama A."/>
            <person name="Arakawa K."/>
            <person name="Katayama T."/>
            <person name="Toyoda A."/>
            <person name="Kunieda T."/>
        </authorList>
    </citation>
    <scope>NUCLEOTIDE SEQUENCE [LARGE SCALE GENOMIC DNA]</scope>
    <source>
        <strain evidence="4 5">YOKOZUNA-1</strain>
    </source>
</reference>
<comment type="similarity">
    <text evidence="1">Belongs to the dynein heavy chain family.</text>
</comment>
<dbReference type="OrthoDB" id="6429312at2759"/>
<evidence type="ECO:0000259" key="3">
    <source>
        <dbReference type="Pfam" id="PF12777"/>
    </source>
</evidence>
<keyword evidence="5" id="KW-1185">Reference proteome</keyword>
<dbReference type="PANTHER" id="PTHR46532">
    <property type="entry name" value="MALE FERTILITY FACTOR KL5"/>
    <property type="match status" value="1"/>
</dbReference>
<dbReference type="PANTHER" id="PTHR46532:SF4">
    <property type="entry name" value="AAA+ ATPASE DOMAIN-CONTAINING PROTEIN"/>
    <property type="match status" value="1"/>
</dbReference>
<dbReference type="GO" id="GO:0005858">
    <property type="term" value="C:axonemal dynein complex"/>
    <property type="evidence" value="ECO:0007669"/>
    <property type="project" value="TreeGrafter"/>
</dbReference>
<sequence length="310" mass="35249">MLEEARPLLENAENALKTIQPAAIATVRKLAKPPFLVMQIMDCVLILFQKKLDPTVWDAEKQFFKPSWGESLKMLNASGFLQNLMNYDRDSINEETVDLLAPYINYPKYNRAEAMRSSGDVAGLLLWTIAMSDFYWINRKVLPLKAALIIKERKLGEATASLNEAQKKLDEKQAELDVVQAMYDKAMGEKKILMDDAALCRRKMSSANTLISMLGGERVRWTAQSKEYLAQIERLVGDVLICTAFLSYSGPFNQEYRMNLRKVWEHDMDQRKMPYTDELNVTSMMIDEATVSIPSNFSRVTSAFACADLG</sequence>
<accession>A0A1D1UKT4</accession>
<dbReference type="AlphaFoldDB" id="A0A1D1UKT4"/>
<dbReference type="GO" id="GO:0045505">
    <property type="term" value="F:dynein intermediate chain binding"/>
    <property type="evidence" value="ECO:0007669"/>
    <property type="project" value="InterPro"/>
</dbReference>
<dbReference type="GO" id="GO:0051959">
    <property type="term" value="F:dynein light intermediate chain binding"/>
    <property type="evidence" value="ECO:0007669"/>
    <property type="project" value="InterPro"/>
</dbReference>
<feature type="coiled-coil region" evidence="2">
    <location>
        <begin position="155"/>
        <end position="189"/>
    </location>
</feature>
<name>A0A1D1UKT4_RAMVA</name>
<dbReference type="Pfam" id="PF12777">
    <property type="entry name" value="MT"/>
    <property type="match status" value="1"/>
</dbReference>
<protein>
    <recommendedName>
        <fullName evidence="3">Dynein heavy chain coiled coil stalk domain-containing protein</fullName>
    </recommendedName>
</protein>
<dbReference type="STRING" id="947166.A0A1D1UKT4"/>
<evidence type="ECO:0000313" key="5">
    <source>
        <dbReference type="Proteomes" id="UP000186922"/>
    </source>
</evidence>
<evidence type="ECO:0000256" key="2">
    <source>
        <dbReference type="SAM" id="Coils"/>
    </source>
</evidence>
<dbReference type="GO" id="GO:0007018">
    <property type="term" value="P:microtubule-based movement"/>
    <property type="evidence" value="ECO:0007669"/>
    <property type="project" value="InterPro"/>
</dbReference>
<organism evidence="4 5">
    <name type="scientific">Ramazzottius varieornatus</name>
    <name type="common">Water bear</name>
    <name type="synonym">Tardigrade</name>
    <dbReference type="NCBI Taxonomy" id="947166"/>
    <lineage>
        <taxon>Eukaryota</taxon>
        <taxon>Metazoa</taxon>
        <taxon>Ecdysozoa</taxon>
        <taxon>Tardigrada</taxon>
        <taxon>Eutardigrada</taxon>
        <taxon>Parachela</taxon>
        <taxon>Hypsibioidea</taxon>
        <taxon>Ramazzottiidae</taxon>
        <taxon>Ramazzottius</taxon>
    </lineage>
</organism>
<dbReference type="InterPro" id="IPR026983">
    <property type="entry name" value="DHC"/>
</dbReference>
<dbReference type="InterPro" id="IPR024743">
    <property type="entry name" value="Dynein_HC_stalk"/>
</dbReference>
<evidence type="ECO:0000313" key="4">
    <source>
        <dbReference type="EMBL" id="GAU88252.1"/>
    </source>
</evidence>
<comment type="caution">
    <text evidence="4">The sequence shown here is derived from an EMBL/GenBank/DDBJ whole genome shotgun (WGS) entry which is preliminary data.</text>
</comment>
<dbReference type="Gene3D" id="1.20.920.20">
    <property type="match status" value="1"/>
</dbReference>
<keyword evidence="2" id="KW-0175">Coiled coil</keyword>